<reference evidence="2 3" key="1">
    <citation type="journal article" date="2021" name="BMC Biol.">
        <title>Horizontally acquired antibacterial genes associated with adaptive radiation of ladybird beetles.</title>
        <authorList>
            <person name="Li H.S."/>
            <person name="Tang X.F."/>
            <person name="Huang Y.H."/>
            <person name="Xu Z.Y."/>
            <person name="Chen M.L."/>
            <person name="Du X.Y."/>
            <person name="Qiu B.Y."/>
            <person name="Chen P.T."/>
            <person name="Zhang W."/>
            <person name="Slipinski A."/>
            <person name="Escalona H.E."/>
            <person name="Waterhouse R.M."/>
            <person name="Zwick A."/>
            <person name="Pang H."/>
        </authorList>
    </citation>
    <scope>NUCLEOTIDE SEQUENCE [LARGE SCALE GENOMIC DNA]</scope>
    <source>
        <strain evidence="2">SYSU2018</strain>
    </source>
</reference>
<feature type="region of interest" description="Disordered" evidence="1">
    <location>
        <begin position="99"/>
        <end position="122"/>
    </location>
</feature>
<evidence type="ECO:0000313" key="2">
    <source>
        <dbReference type="EMBL" id="KAL3284376.1"/>
    </source>
</evidence>
<feature type="compositionally biased region" description="Basic and acidic residues" evidence="1">
    <location>
        <begin position="143"/>
        <end position="154"/>
    </location>
</feature>
<dbReference type="EMBL" id="JABFTP020000165">
    <property type="protein sequence ID" value="KAL3284376.1"/>
    <property type="molecule type" value="Genomic_DNA"/>
</dbReference>
<evidence type="ECO:0000256" key="1">
    <source>
        <dbReference type="SAM" id="MobiDB-lite"/>
    </source>
</evidence>
<name>A0ABD2P0M3_9CUCU</name>
<evidence type="ECO:0000313" key="3">
    <source>
        <dbReference type="Proteomes" id="UP001516400"/>
    </source>
</evidence>
<accession>A0ABD2P0M3</accession>
<gene>
    <name evidence="2" type="ORF">HHI36_018540</name>
</gene>
<protein>
    <submittedName>
        <fullName evidence="2">Uncharacterized protein</fullName>
    </submittedName>
</protein>
<feature type="region of interest" description="Disordered" evidence="1">
    <location>
        <begin position="143"/>
        <end position="173"/>
    </location>
</feature>
<organism evidence="2 3">
    <name type="scientific">Cryptolaemus montrouzieri</name>
    <dbReference type="NCBI Taxonomy" id="559131"/>
    <lineage>
        <taxon>Eukaryota</taxon>
        <taxon>Metazoa</taxon>
        <taxon>Ecdysozoa</taxon>
        <taxon>Arthropoda</taxon>
        <taxon>Hexapoda</taxon>
        <taxon>Insecta</taxon>
        <taxon>Pterygota</taxon>
        <taxon>Neoptera</taxon>
        <taxon>Endopterygota</taxon>
        <taxon>Coleoptera</taxon>
        <taxon>Polyphaga</taxon>
        <taxon>Cucujiformia</taxon>
        <taxon>Coccinelloidea</taxon>
        <taxon>Coccinellidae</taxon>
        <taxon>Scymninae</taxon>
        <taxon>Scymnini</taxon>
        <taxon>Cryptolaemus</taxon>
    </lineage>
</organism>
<proteinExistence type="predicted"/>
<dbReference type="AlphaFoldDB" id="A0ABD2P0M3"/>
<sequence length="173" mass="19488">MPTLTYVIDLMRNWRLDAEDVVTQLNPPTPIIQVSPQIKEPVKDATAIDMERLPSPKSISNVDLSTTENWIFRSLWSWATPKCLQSEKTCDTEAEENLLKKKKKQKASGGDKSEDAPAGGKGLCLMAESPFRILKSLMDGKSDNEEVTYKRDSGNEYVPHNVEKNFSDIEDIE</sequence>
<dbReference type="Proteomes" id="UP001516400">
    <property type="component" value="Unassembled WGS sequence"/>
</dbReference>
<keyword evidence="3" id="KW-1185">Reference proteome</keyword>
<comment type="caution">
    <text evidence="2">The sequence shown here is derived from an EMBL/GenBank/DDBJ whole genome shotgun (WGS) entry which is preliminary data.</text>
</comment>